<dbReference type="AlphaFoldDB" id="A0A7W9BIA0"/>
<evidence type="ECO:0000313" key="2">
    <source>
        <dbReference type="EMBL" id="MBB5720981.1"/>
    </source>
</evidence>
<proteinExistence type="predicted"/>
<dbReference type="Proteomes" id="UP000535415">
    <property type="component" value="Unassembled WGS sequence"/>
</dbReference>
<sequence>MTLILTLIVGAVFAGCCFMLIGLVVAGTLMAFEPDENASGGVFLIFALFGLFFALIAYWSGSWLFFTDKETEIPRQSPRQELADDYLGPWRSNAPSNIIRTLISNNVRGCGEFQYKPSDRNSGEYLVYCTPDGRNWAAYIVWPNIDRISGPARPDPKISPPR</sequence>
<gene>
    <name evidence="2" type="ORF">FHS72_000585</name>
</gene>
<feature type="transmembrane region" description="Helical" evidence="1">
    <location>
        <begin position="42"/>
        <end position="66"/>
    </location>
</feature>
<evidence type="ECO:0000313" key="3">
    <source>
        <dbReference type="Proteomes" id="UP000535415"/>
    </source>
</evidence>
<dbReference type="EMBL" id="JACIJM010000001">
    <property type="protein sequence ID" value="MBB5720981.1"/>
    <property type="molecule type" value="Genomic_DNA"/>
</dbReference>
<keyword evidence="3" id="KW-1185">Reference proteome</keyword>
<accession>A0A7W9BIA0</accession>
<organism evidence="2 3">
    <name type="scientific">Yoonia ponticola</name>
    <dbReference type="NCBI Taxonomy" id="1524255"/>
    <lineage>
        <taxon>Bacteria</taxon>
        <taxon>Pseudomonadati</taxon>
        <taxon>Pseudomonadota</taxon>
        <taxon>Alphaproteobacteria</taxon>
        <taxon>Rhodobacterales</taxon>
        <taxon>Paracoccaceae</taxon>
        <taxon>Yoonia</taxon>
    </lineage>
</organism>
<name>A0A7W9BIA0_9RHOB</name>
<comment type="caution">
    <text evidence="2">The sequence shown here is derived from an EMBL/GenBank/DDBJ whole genome shotgun (WGS) entry which is preliminary data.</text>
</comment>
<keyword evidence="1" id="KW-0812">Transmembrane</keyword>
<reference evidence="2 3" key="1">
    <citation type="submission" date="2020-08" db="EMBL/GenBank/DDBJ databases">
        <title>Genomic Encyclopedia of Type Strains, Phase IV (KMG-IV): sequencing the most valuable type-strain genomes for metagenomic binning, comparative biology and taxonomic classification.</title>
        <authorList>
            <person name="Goeker M."/>
        </authorList>
    </citation>
    <scope>NUCLEOTIDE SEQUENCE [LARGE SCALE GENOMIC DNA]</scope>
    <source>
        <strain evidence="2 3">DSM 101064</strain>
    </source>
</reference>
<keyword evidence="1" id="KW-0472">Membrane</keyword>
<protein>
    <submittedName>
        <fullName evidence="2">Uncharacterized protein</fullName>
    </submittedName>
</protein>
<keyword evidence="1" id="KW-1133">Transmembrane helix</keyword>
<evidence type="ECO:0000256" key="1">
    <source>
        <dbReference type="SAM" id="Phobius"/>
    </source>
</evidence>